<dbReference type="InterPro" id="IPR017850">
    <property type="entry name" value="Alkaline_phosphatase_core_sf"/>
</dbReference>
<dbReference type="Proteomes" id="UP000306196">
    <property type="component" value="Unassembled WGS sequence"/>
</dbReference>
<dbReference type="Pfam" id="PF00884">
    <property type="entry name" value="Sulfatase"/>
    <property type="match status" value="1"/>
</dbReference>
<dbReference type="PROSITE" id="PS00523">
    <property type="entry name" value="SULFATASE_1"/>
    <property type="match status" value="1"/>
</dbReference>
<dbReference type="InterPro" id="IPR024607">
    <property type="entry name" value="Sulfatase_CS"/>
</dbReference>
<keyword evidence="3" id="KW-0378">Hydrolase</keyword>
<feature type="signal peptide" evidence="6">
    <location>
        <begin position="1"/>
        <end position="21"/>
    </location>
</feature>
<comment type="similarity">
    <text evidence="1">Belongs to the sulfatase family.</text>
</comment>
<dbReference type="OrthoDB" id="5901192at2"/>
<dbReference type="PANTHER" id="PTHR10342:SF274">
    <property type="entry name" value="ARYLSULFATASE B"/>
    <property type="match status" value="1"/>
</dbReference>
<dbReference type="AlphaFoldDB" id="A0A5R8KIT1"/>
<keyword evidence="6" id="KW-0732">Signal</keyword>
<keyword evidence="9" id="KW-1185">Reference proteome</keyword>
<keyword evidence="4" id="KW-0106">Calcium</keyword>
<keyword evidence="2" id="KW-0479">Metal-binding</keyword>
<evidence type="ECO:0000256" key="3">
    <source>
        <dbReference type="ARBA" id="ARBA00022801"/>
    </source>
</evidence>
<evidence type="ECO:0000313" key="8">
    <source>
        <dbReference type="EMBL" id="TLD71865.1"/>
    </source>
</evidence>
<dbReference type="GO" id="GO:0046872">
    <property type="term" value="F:metal ion binding"/>
    <property type="evidence" value="ECO:0007669"/>
    <property type="project" value="UniProtKB-KW"/>
</dbReference>
<feature type="chain" id="PRO_5024441780" evidence="6">
    <location>
        <begin position="22"/>
        <end position="481"/>
    </location>
</feature>
<dbReference type="InterPro" id="IPR047115">
    <property type="entry name" value="ARSB"/>
</dbReference>
<comment type="caution">
    <text evidence="8">The sequence shown here is derived from an EMBL/GenBank/DDBJ whole genome shotgun (WGS) entry which is preliminary data.</text>
</comment>
<gene>
    <name evidence="8" type="ORF">FEM03_03825</name>
</gene>
<accession>A0A5R8KIT1</accession>
<dbReference type="RefSeq" id="WP_138084869.1">
    <property type="nucleotide sequence ID" value="NZ_VAUV01000003.1"/>
</dbReference>
<dbReference type="CDD" id="cd16029">
    <property type="entry name" value="4-S"/>
    <property type="match status" value="1"/>
</dbReference>
<keyword evidence="5" id="KW-0325">Glycoprotein</keyword>
<dbReference type="Gene3D" id="3.40.720.10">
    <property type="entry name" value="Alkaline Phosphatase, subunit A"/>
    <property type="match status" value="1"/>
</dbReference>
<evidence type="ECO:0000256" key="5">
    <source>
        <dbReference type="ARBA" id="ARBA00023180"/>
    </source>
</evidence>
<evidence type="ECO:0000259" key="7">
    <source>
        <dbReference type="Pfam" id="PF00884"/>
    </source>
</evidence>
<evidence type="ECO:0000256" key="2">
    <source>
        <dbReference type="ARBA" id="ARBA00022723"/>
    </source>
</evidence>
<dbReference type="EMBL" id="VAUV01000003">
    <property type="protein sequence ID" value="TLD71865.1"/>
    <property type="molecule type" value="Genomic_DNA"/>
</dbReference>
<evidence type="ECO:0000256" key="4">
    <source>
        <dbReference type="ARBA" id="ARBA00022837"/>
    </source>
</evidence>
<sequence length="481" mass="53395">MNSRPSLHLTVLLLFCSLANAIAGGEPPSSKPHIIHIVADDLGWKDVGFNGCADIKTPHLDKLAAEGAKLTQFYVQPMCTPTRAALMTGRYPFRYGLQTSVIPSVSAYGLDTAEWLMPQCLKEVGYKTAIIGKWHLGHADKKWWPKQRGFDYQYGAMIGELDYFTHEEHGVLDWFRNNEPVKEQGYTTQLIGKDAAKLIETHDTSTPLYLYLAFNAPHTPYQAPQEYVDRYAHIEDPTRRTYAGMITCLDDEIGRVVAALEKAKMRENTIILFHSDNGGTHNPLFAGVMADVSKIKIPCDNSSYRDGKGSLYEGGTRVCAFVNWPGKIKAQPVNGLIHAVDIYPTLAGLAGASTAKCKPLDGLNVWNTLAENQPSPRSEIIYNIEPFRGALRQGDWKLIWRTMLPSSVDLYNLAQDPSEQTNLAAQHPDKVIALQQRLDTLAKESAKPLFLADQFKVIMKNMAGEPVLPIDEGFGEADHAP</sequence>
<dbReference type="GO" id="GO:0008484">
    <property type="term" value="F:sulfuric ester hydrolase activity"/>
    <property type="evidence" value="ECO:0007669"/>
    <property type="project" value="InterPro"/>
</dbReference>
<evidence type="ECO:0000313" key="9">
    <source>
        <dbReference type="Proteomes" id="UP000306196"/>
    </source>
</evidence>
<evidence type="ECO:0000256" key="1">
    <source>
        <dbReference type="ARBA" id="ARBA00008779"/>
    </source>
</evidence>
<reference evidence="8 9" key="1">
    <citation type="submission" date="2019-05" db="EMBL/GenBank/DDBJ databases">
        <title>Verrucobacter flavum gen. nov., sp. nov. a new member of the family Verrucomicrobiaceae.</title>
        <authorList>
            <person name="Szuroczki S."/>
            <person name="Abbaszade G."/>
            <person name="Szabo A."/>
            <person name="Felfoldi T."/>
            <person name="Schumann P."/>
            <person name="Boka K."/>
            <person name="Keki Z."/>
            <person name="Toumi M."/>
            <person name="Toth E."/>
        </authorList>
    </citation>
    <scope>NUCLEOTIDE SEQUENCE [LARGE SCALE GENOMIC DNA]</scope>
    <source>
        <strain evidence="8 9">MG-N-17</strain>
    </source>
</reference>
<evidence type="ECO:0000256" key="6">
    <source>
        <dbReference type="SAM" id="SignalP"/>
    </source>
</evidence>
<dbReference type="Gene3D" id="3.30.1120.10">
    <property type="match status" value="1"/>
</dbReference>
<dbReference type="PANTHER" id="PTHR10342">
    <property type="entry name" value="ARYLSULFATASE"/>
    <property type="match status" value="1"/>
</dbReference>
<dbReference type="InterPro" id="IPR000917">
    <property type="entry name" value="Sulfatase_N"/>
</dbReference>
<protein>
    <submittedName>
        <fullName evidence="8">Arylsulfatase</fullName>
    </submittedName>
</protein>
<name>A0A5R8KIT1_9BACT</name>
<organism evidence="8 9">
    <name type="scientific">Phragmitibacter flavus</name>
    <dbReference type="NCBI Taxonomy" id="2576071"/>
    <lineage>
        <taxon>Bacteria</taxon>
        <taxon>Pseudomonadati</taxon>
        <taxon>Verrucomicrobiota</taxon>
        <taxon>Verrucomicrobiia</taxon>
        <taxon>Verrucomicrobiales</taxon>
        <taxon>Verrucomicrobiaceae</taxon>
        <taxon>Phragmitibacter</taxon>
    </lineage>
</organism>
<proteinExistence type="inferred from homology"/>
<dbReference type="SUPFAM" id="SSF53649">
    <property type="entry name" value="Alkaline phosphatase-like"/>
    <property type="match status" value="1"/>
</dbReference>
<feature type="domain" description="Sulfatase N-terminal" evidence="7">
    <location>
        <begin position="32"/>
        <end position="352"/>
    </location>
</feature>
<dbReference type="PROSITE" id="PS00149">
    <property type="entry name" value="SULFATASE_2"/>
    <property type="match status" value="1"/>
</dbReference>